<dbReference type="Proteomes" id="UP000708148">
    <property type="component" value="Unassembled WGS sequence"/>
</dbReference>
<feature type="region of interest" description="Disordered" evidence="4">
    <location>
        <begin position="555"/>
        <end position="575"/>
    </location>
</feature>
<evidence type="ECO:0000259" key="5">
    <source>
        <dbReference type="PROSITE" id="PS50011"/>
    </source>
</evidence>
<dbReference type="InterPro" id="IPR001611">
    <property type="entry name" value="Leu-rich_rpt"/>
</dbReference>
<accession>A0A8S1IUP7</accession>
<dbReference type="SUPFAM" id="SSF52047">
    <property type="entry name" value="RNI-like"/>
    <property type="match status" value="1"/>
</dbReference>
<dbReference type="SUPFAM" id="SSF56112">
    <property type="entry name" value="Protein kinase-like (PK-like)"/>
    <property type="match status" value="1"/>
</dbReference>
<evidence type="ECO:0000313" key="6">
    <source>
        <dbReference type="EMBL" id="CAD7695032.1"/>
    </source>
</evidence>
<organism evidence="6 7">
    <name type="scientific">Ostreobium quekettii</name>
    <dbReference type="NCBI Taxonomy" id="121088"/>
    <lineage>
        <taxon>Eukaryota</taxon>
        <taxon>Viridiplantae</taxon>
        <taxon>Chlorophyta</taxon>
        <taxon>core chlorophytes</taxon>
        <taxon>Ulvophyceae</taxon>
        <taxon>TCBD clade</taxon>
        <taxon>Bryopsidales</taxon>
        <taxon>Ostreobineae</taxon>
        <taxon>Ostreobiaceae</taxon>
        <taxon>Ostreobium</taxon>
    </lineage>
</organism>
<reference evidence="6" key="1">
    <citation type="submission" date="2020-12" db="EMBL/GenBank/DDBJ databases">
        <authorList>
            <person name="Iha C."/>
        </authorList>
    </citation>
    <scope>NUCLEOTIDE SEQUENCE</scope>
</reference>
<dbReference type="AlphaFoldDB" id="A0A8S1IUP7"/>
<keyword evidence="7" id="KW-1185">Reference proteome</keyword>
<dbReference type="PROSITE" id="PS50011">
    <property type="entry name" value="PROTEIN_KINASE_DOM"/>
    <property type="match status" value="1"/>
</dbReference>
<keyword evidence="2" id="KW-0433">Leucine-rich repeat</keyword>
<gene>
    <name evidence="6" type="ORF">OSTQU699_LOCUS393</name>
</gene>
<dbReference type="InterPro" id="IPR000719">
    <property type="entry name" value="Prot_kinase_dom"/>
</dbReference>
<dbReference type="InterPro" id="IPR006553">
    <property type="entry name" value="Leu-rich_rpt_Cys-con_subtyp"/>
</dbReference>
<feature type="domain" description="Protein kinase" evidence="5">
    <location>
        <begin position="228"/>
        <end position="486"/>
    </location>
</feature>
<evidence type="ECO:0000256" key="3">
    <source>
        <dbReference type="ARBA" id="ARBA00022737"/>
    </source>
</evidence>
<evidence type="ECO:0000256" key="1">
    <source>
        <dbReference type="ARBA" id="ARBA00004430"/>
    </source>
</evidence>
<proteinExistence type="predicted"/>
<dbReference type="GO" id="GO:0004674">
    <property type="term" value="F:protein serine/threonine kinase activity"/>
    <property type="evidence" value="ECO:0007669"/>
    <property type="project" value="TreeGrafter"/>
</dbReference>
<protein>
    <recommendedName>
        <fullName evidence="5">Protein kinase domain-containing protein</fullName>
    </recommendedName>
</protein>
<evidence type="ECO:0000256" key="4">
    <source>
        <dbReference type="SAM" id="MobiDB-lite"/>
    </source>
</evidence>
<dbReference type="Pfam" id="PF13516">
    <property type="entry name" value="LRR_6"/>
    <property type="match status" value="1"/>
</dbReference>
<dbReference type="InterPro" id="IPR011009">
    <property type="entry name" value="Kinase-like_dom_sf"/>
</dbReference>
<dbReference type="Pfam" id="PF07714">
    <property type="entry name" value="PK_Tyr_Ser-Thr"/>
    <property type="match status" value="1"/>
</dbReference>
<evidence type="ECO:0000313" key="7">
    <source>
        <dbReference type="Proteomes" id="UP000708148"/>
    </source>
</evidence>
<dbReference type="OrthoDB" id="5337378at2759"/>
<dbReference type="InterPro" id="IPR001245">
    <property type="entry name" value="Ser-Thr/Tyr_kinase_cat_dom"/>
</dbReference>
<dbReference type="PANTHER" id="PTHR44329">
    <property type="entry name" value="SERINE/THREONINE-PROTEIN KINASE TNNI3K-RELATED"/>
    <property type="match status" value="1"/>
</dbReference>
<dbReference type="Gene3D" id="1.10.510.10">
    <property type="entry name" value="Transferase(Phosphotransferase) domain 1"/>
    <property type="match status" value="1"/>
</dbReference>
<dbReference type="GO" id="GO:0005930">
    <property type="term" value="C:axoneme"/>
    <property type="evidence" value="ECO:0007669"/>
    <property type="project" value="UniProtKB-SubCell"/>
</dbReference>
<sequence>MESSEPPGVADLEELDDILEDARERLPSARYNAKTLEFVLHQMEKMAPVRAWVAQEAALAAAEGRDGWRLDEELRPGCGGDAHGGNKDCPLVWWRRLKDALRRGERLITRHTSPVHSGKFSRFSVMRNEAEGVCRELKRCVALFAAANLHNEPYEPIKTVVDTKCVVEDKVYLYYYLALVVQELSENKEWLGSKPGKVVHREWESMRSEHRKRRQHLAWIDDSTIESLQREGKVIDGGCGLVVRALWKDVHVVVKTYIDVARELSLEAKASFFASIEIQRSMACAHVVRVFAVSPAGVVLMEQAKCNLAGLYMDAAELPWVTKCQLLLEAAKGLKFVHERGMLHGAVKSSNFLIFGSGLGDFTVKVSDFGMAVVKSELLCKKTALQHSSSLWAAPEVLEGGMATMASDVFGLGVVMFEVVSQRAAYLNVGSPKLLLGQKKRGEDPCAVPHDCPEQLMDLMRRCVLPNPEDRPCMENVVLVLKHICQMSTCSSRSVSRRRRFYVVEAPALPSMLYGSKSCTSRASDQSMQSDRILAVSNDSGINFRDIFTNSRDDATSGGGWSVMKKDKGKPGGGCPMPPTKWAGLQTDIISAIARKLPKEDLRKLRLANRHWCTALYSTVEHIEVSQEAFGNLGTDWVSNLGKFRHLRSLRLPAMTNLEFVAPGCQSASSFLFLRTEELSPLHNLLSLDLRYSEVEDWHLNSLEDLTKLTKLNLSHSRITNAGLRSLSSFKALQDLGLGHTMVGDGAMKYIAELSNLHTLELGFTKMRYWGMQGLGRLRRLKSLGLGGIDLCGRGAGPLSKLTHLQSLSLVFAKDLDNAAMISLSRLSELEVLNMGLTAVGDKGVAAVAGFAPWLETCDLRGTAVTDAVGPSLALMTNLKSLHLGDTAVGDGIVGHLRGLERLESVVLAGTQVGSEAAQQLVELPALKLLGMG</sequence>
<dbReference type="InterPro" id="IPR032675">
    <property type="entry name" value="LRR_dom_sf"/>
</dbReference>
<keyword evidence="3" id="KW-0677">Repeat</keyword>
<dbReference type="EMBL" id="CAJHUC010000297">
    <property type="protein sequence ID" value="CAD7695032.1"/>
    <property type="molecule type" value="Genomic_DNA"/>
</dbReference>
<comment type="caution">
    <text evidence="6">The sequence shown here is derived from an EMBL/GenBank/DDBJ whole genome shotgun (WGS) entry which is preliminary data.</text>
</comment>
<comment type="subcellular location">
    <subcellularLocation>
        <location evidence="1">Cytoplasm</location>
        <location evidence="1">Cytoskeleton</location>
        <location evidence="1">Cilium axoneme</location>
    </subcellularLocation>
</comment>
<evidence type="ECO:0000256" key="2">
    <source>
        <dbReference type="ARBA" id="ARBA00022614"/>
    </source>
</evidence>
<dbReference type="SMART" id="SM00367">
    <property type="entry name" value="LRR_CC"/>
    <property type="match status" value="2"/>
</dbReference>
<name>A0A8S1IUP7_9CHLO</name>
<dbReference type="GO" id="GO:0005524">
    <property type="term" value="F:ATP binding"/>
    <property type="evidence" value="ECO:0007669"/>
    <property type="project" value="InterPro"/>
</dbReference>
<dbReference type="InterPro" id="IPR051681">
    <property type="entry name" value="Ser/Thr_Kinases-Pseudokinases"/>
</dbReference>
<dbReference type="Gene3D" id="3.80.10.10">
    <property type="entry name" value="Ribonuclease Inhibitor"/>
    <property type="match status" value="2"/>
</dbReference>